<proteinExistence type="predicted"/>
<dbReference type="PANTHER" id="PTHR47925">
    <property type="entry name" value="OS01G0913400 PROTEIN-RELATED"/>
    <property type="match status" value="1"/>
</dbReference>
<dbReference type="Gene3D" id="1.25.40.10">
    <property type="entry name" value="Tetratricopeptide repeat domain"/>
    <property type="match status" value="1"/>
</dbReference>
<reference evidence="1 3" key="2">
    <citation type="journal article" date="2014" name="BMC Genomics">
        <title>An improved genome release (version Mt4.0) for the model legume Medicago truncatula.</title>
        <authorList>
            <person name="Tang H."/>
            <person name="Krishnakumar V."/>
            <person name="Bidwell S."/>
            <person name="Rosen B."/>
            <person name="Chan A."/>
            <person name="Zhou S."/>
            <person name="Gentzbittel L."/>
            <person name="Childs K.L."/>
            <person name="Yandell M."/>
            <person name="Gundlach H."/>
            <person name="Mayer K.F."/>
            <person name="Schwartz D.C."/>
            <person name="Town C.D."/>
        </authorList>
    </citation>
    <scope>GENOME REANNOTATION</scope>
    <source>
        <strain evidence="2 3">cv. Jemalong A17</strain>
    </source>
</reference>
<dbReference type="eggNOG" id="KOG4197">
    <property type="taxonomic scope" value="Eukaryota"/>
</dbReference>
<dbReference type="PANTHER" id="PTHR47925:SF143">
    <property type="entry name" value="DYW DOMAIN-CONTAINING PROTEIN"/>
    <property type="match status" value="1"/>
</dbReference>
<reference evidence="2" key="3">
    <citation type="submission" date="2015-04" db="UniProtKB">
        <authorList>
            <consortium name="EnsemblPlants"/>
        </authorList>
    </citation>
    <scope>IDENTIFICATION</scope>
    <source>
        <strain evidence="2">cv. Jemalong A17</strain>
    </source>
</reference>
<sequence length="144" mass="16483">MAIPLGFEQDIWLANSLITLYSKSGELPFSILCKSWSWSSCVTGIPTHAQLLISRTMPDEVTFMGLLLAFSHAGLINQGRRTFYERDEAVLVALLAACKIHGDSNSIVANSITMIVNYYMRVFWDRRKTFYFEMNEPKYTQELE</sequence>
<keyword evidence="3" id="KW-1185">Reference proteome</keyword>
<dbReference type="Proteomes" id="UP000002051">
    <property type="component" value="Chromosome 2"/>
</dbReference>
<dbReference type="PaxDb" id="3880-AES64615"/>
<dbReference type="EnsemblPlants" id="AES64615">
    <property type="protein sequence ID" value="AES64615"/>
    <property type="gene ID" value="MTR_2g027770"/>
</dbReference>
<evidence type="ECO:0000313" key="3">
    <source>
        <dbReference type="Proteomes" id="UP000002051"/>
    </source>
</evidence>
<accession>G7ISN3</accession>
<evidence type="ECO:0000313" key="1">
    <source>
        <dbReference type="EMBL" id="AES64615.1"/>
    </source>
</evidence>
<dbReference type="STRING" id="3880.G7ISN3"/>
<dbReference type="HOGENOM" id="CLU_1799322_0_0_1"/>
<protein>
    <submittedName>
        <fullName evidence="1 2">Uncharacterized protein</fullName>
    </submittedName>
</protein>
<organism evidence="1 3">
    <name type="scientific">Medicago truncatula</name>
    <name type="common">Barrel medic</name>
    <name type="synonym">Medicago tribuloides</name>
    <dbReference type="NCBI Taxonomy" id="3880"/>
    <lineage>
        <taxon>Eukaryota</taxon>
        <taxon>Viridiplantae</taxon>
        <taxon>Streptophyta</taxon>
        <taxon>Embryophyta</taxon>
        <taxon>Tracheophyta</taxon>
        <taxon>Spermatophyta</taxon>
        <taxon>Magnoliopsida</taxon>
        <taxon>eudicotyledons</taxon>
        <taxon>Gunneridae</taxon>
        <taxon>Pentapetalae</taxon>
        <taxon>rosids</taxon>
        <taxon>fabids</taxon>
        <taxon>Fabales</taxon>
        <taxon>Fabaceae</taxon>
        <taxon>Papilionoideae</taxon>
        <taxon>50 kb inversion clade</taxon>
        <taxon>NPAAA clade</taxon>
        <taxon>Hologalegina</taxon>
        <taxon>IRL clade</taxon>
        <taxon>Trifolieae</taxon>
        <taxon>Medicago</taxon>
    </lineage>
</organism>
<reference evidence="1 3" key="1">
    <citation type="journal article" date="2011" name="Nature">
        <title>The Medicago genome provides insight into the evolution of rhizobial symbioses.</title>
        <authorList>
            <person name="Young N.D."/>
            <person name="Debelle F."/>
            <person name="Oldroyd G.E."/>
            <person name="Geurts R."/>
            <person name="Cannon S.B."/>
            <person name="Udvardi M.K."/>
            <person name="Benedito V.A."/>
            <person name="Mayer K.F."/>
            <person name="Gouzy J."/>
            <person name="Schoof H."/>
            <person name="Van de Peer Y."/>
            <person name="Proost S."/>
            <person name="Cook D.R."/>
            <person name="Meyers B.C."/>
            <person name="Spannagl M."/>
            <person name="Cheung F."/>
            <person name="De Mita S."/>
            <person name="Krishnakumar V."/>
            <person name="Gundlach H."/>
            <person name="Zhou S."/>
            <person name="Mudge J."/>
            <person name="Bharti A.K."/>
            <person name="Murray J.D."/>
            <person name="Naoumkina M.A."/>
            <person name="Rosen B."/>
            <person name="Silverstein K.A."/>
            <person name="Tang H."/>
            <person name="Rombauts S."/>
            <person name="Zhao P.X."/>
            <person name="Zhou P."/>
            <person name="Barbe V."/>
            <person name="Bardou P."/>
            <person name="Bechner M."/>
            <person name="Bellec A."/>
            <person name="Berger A."/>
            <person name="Berges H."/>
            <person name="Bidwell S."/>
            <person name="Bisseling T."/>
            <person name="Choisne N."/>
            <person name="Couloux A."/>
            <person name="Denny R."/>
            <person name="Deshpande S."/>
            <person name="Dai X."/>
            <person name="Doyle J.J."/>
            <person name="Dudez A.M."/>
            <person name="Farmer A.D."/>
            <person name="Fouteau S."/>
            <person name="Franken C."/>
            <person name="Gibelin C."/>
            <person name="Gish J."/>
            <person name="Goldstein S."/>
            <person name="Gonzalez A.J."/>
            <person name="Green P.J."/>
            <person name="Hallab A."/>
            <person name="Hartog M."/>
            <person name="Hua A."/>
            <person name="Humphray S.J."/>
            <person name="Jeong D.H."/>
            <person name="Jing Y."/>
            <person name="Jocker A."/>
            <person name="Kenton S.M."/>
            <person name="Kim D.J."/>
            <person name="Klee K."/>
            <person name="Lai H."/>
            <person name="Lang C."/>
            <person name="Lin S."/>
            <person name="Macmil S.L."/>
            <person name="Magdelenat G."/>
            <person name="Matthews L."/>
            <person name="McCorrison J."/>
            <person name="Monaghan E.L."/>
            <person name="Mun J.H."/>
            <person name="Najar F.Z."/>
            <person name="Nicholson C."/>
            <person name="Noirot C."/>
            <person name="O'Bleness M."/>
            <person name="Paule C.R."/>
            <person name="Poulain J."/>
            <person name="Prion F."/>
            <person name="Qin B."/>
            <person name="Qu C."/>
            <person name="Retzel E.F."/>
            <person name="Riddle C."/>
            <person name="Sallet E."/>
            <person name="Samain S."/>
            <person name="Samson N."/>
            <person name="Sanders I."/>
            <person name="Saurat O."/>
            <person name="Scarpelli C."/>
            <person name="Schiex T."/>
            <person name="Segurens B."/>
            <person name="Severin A.J."/>
            <person name="Sherrier D.J."/>
            <person name="Shi R."/>
            <person name="Sims S."/>
            <person name="Singer S.R."/>
            <person name="Sinharoy S."/>
            <person name="Sterck L."/>
            <person name="Viollet A."/>
            <person name="Wang B.B."/>
            <person name="Wang K."/>
            <person name="Wang M."/>
            <person name="Wang X."/>
            <person name="Warfsmann J."/>
            <person name="Weissenbach J."/>
            <person name="White D.D."/>
            <person name="White J.D."/>
            <person name="Wiley G.B."/>
            <person name="Wincker P."/>
            <person name="Xing Y."/>
            <person name="Yang L."/>
            <person name="Yao Z."/>
            <person name="Ying F."/>
            <person name="Zhai J."/>
            <person name="Zhou L."/>
            <person name="Zuber A."/>
            <person name="Denarie J."/>
            <person name="Dixon R.A."/>
            <person name="May G.D."/>
            <person name="Schwartz D.C."/>
            <person name="Rogers J."/>
            <person name="Quetier F."/>
            <person name="Town C.D."/>
            <person name="Roe B.A."/>
        </authorList>
    </citation>
    <scope>NUCLEOTIDE SEQUENCE [LARGE SCALE GENOMIC DNA]</scope>
    <source>
        <strain evidence="1">A17</strain>
        <strain evidence="2 3">cv. Jemalong A17</strain>
    </source>
</reference>
<dbReference type="AlphaFoldDB" id="G7ISN3"/>
<name>G7ISN3_MEDTR</name>
<dbReference type="EMBL" id="CM001218">
    <property type="protein sequence ID" value="AES64615.1"/>
    <property type="molecule type" value="Genomic_DNA"/>
</dbReference>
<evidence type="ECO:0000313" key="2">
    <source>
        <dbReference type="EnsemblPlants" id="AES64615"/>
    </source>
</evidence>
<dbReference type="InterPro" id="IPR011990">
    <property type="entry name" value="TPR-like_helical_dom_sf"/>
</dbReference>
<gene>
    <name evidence="1" type="ordered locus">MTR_2g027770</name>
</gene>